<proteinExistence type="predicted"/>
<dbReference type="InterPro" id="IPR003812">
    <property type="entry name" value="Fido"/>
</dbReference>
<protein>
    <submittedName>
        <fullName evidence="2">Fic family protein</fullName>
    </submittedName>
</protein>
<reference evidence="2 3" key="1">
    <citation type="submission" date="2019-02" db="EMBL/GenBank/DDBJ databases">
        <authorList>
            <person name="Goldberg S.R."/>
            <person name="Haltli B.A."/>
            <person name="Correa H."/>
            <person name="Russell K.G."/>
        </authorList>
    </citation>
    <scope>NUCLEOTIDE SEQUENCE [LARGE SCALE GENOMIC DNA]</scope>
    <source>
        <strain evidence="2 3">JCM 16186</strain>
    </source>
</reference>
<dbReference type="Pfam" id="PF13776">
    <property type="entry name" value="DUF4172"/>
    <property type="match status" value="1"/>
</dbReference>
<name>A0ABW9RT06_9BACT</name>
<dbReference type="PANTHER" id="PTHR13504">
    <property type="entry name" value="FIDO DOMAIN-CONTAINING PROTEIN DDB_G0283145"/>
    <property type="match status" value="1"/>
</dbReference>
<dbReference type="Gene3D" id="1.10.3290.10">
    <property type="entry name" value="Fido-like domain"/>
    <property type="match status" value="1"/>
</dbReference>
<sequence>MMYNWQHKNWPDFEYNVPELETKLLTYGIKSGQIEGLITGLPMDRKYDAIIDFMVYEALKTSEIEGEYLSHADVYSSIKKNLGLKPSKENITDERAKGIAELIVTLNKTFEKPLSEPMLFNWHATLMKGFRKINSGQWRTHAEPMQVVSGTIGKETVHFEAPPSKNVPNEMKAFIDWFNSTAPNGKNTIGNPLVRSAITHLYFESIHPFEDGNGRIGRFLVEKALYQGMGKPLIISLSKTIEQDKQAYFNALKQAQRTLKITDWINYFTQVIIDAQEDAQKLISFSIKKTAFFDQHRQTLNSRQLKAVSTMLKSGLEGFKGGMTAKKYMSITHTSKATATRDLQELFESGVLLKEAGGRSTHYLLNL</sequence>
<dbReference type="SUPFAM" id="SSF140931">
    <property type="entry name" value="Fic-like"/>
    <property type="match status" value="1"/>
</dbReference>
<dbReference type="Gene3D" id="1.10.10.10">
    <property type="entry name" value="Winged helix-like DNA-binding domain superfamily/Winged helix DNA-binding domain"/>
    <property type="match status" value="1"/>
</dbReference>
<dbReference type="EMBL" id="SMLW01000566">
    <property type="protein sequence ID" value="MTI26145.1"/>
    <property type="molecule type" value="Genomic_DNA"/>
</dbReference>
<dbReference type="InterPro" id="IPR025230">
    <property type="entry name" value="DUF4172"/>
</dbReference>
<evidence type="ECO:0000259" key="1">
    <source>
        <dbReference type="PROSITE" id="PS51459"/>
    </source>
</evidence>
<feature type="domain" description="Fido" evidence="1">
    <location>
        <begin position="114"/>
        <end position="270"/>
    </location>
</feature>
<dbReference type="PANTHER" id="PTHR13504:SF33">
    <property type="entry name" value="FIC FAMILY PROTEIN"/>
    <property type="match status" value="1"/>
</dbReference>
<dbReference type="InterPro" id="IPR040198">
    <property type="entry name" value="Fido_containing"/>
</dbReference>
<accession>A0ABW9RT06</accession>
<dbReference type="Pfam" id="PF02661">
    <property type="entry name" value="Fic"/>
    <property type="match status" value="1"/>
</dbReference>
<dbReference type="InterPro" id="IPR036388">
    <property type="entry name" value="WH-like_DNA-bd_sf"/>
</dbReference>
<comment type="caution">
    <text evidence="2">The sequence shown here is derived from an EMBL/GenBank/DDBJ whole genome shotgun (WGS) entry which is preliminary data.</text>
</comment>
<dbReference type="PROSITE" id="PS51459">
    <property type="entry name" value="FIDO"/>
    <property type="match status" value="1"/>
</dbReference>
<dbReference type="InterPro" id="IPR036597">
    <property type="entry name" value="Fido-like_dom_sf"/>
</dbReference>
<organism evidence="2 3">
    <name type="scientific">Fulvivirga kasyanovii</name>
    <dbReference type="NCBI Taxonomy" id="396812"/>
    <lineage>
        <taxon>Bacteria</taxon>
        <taxon>Pseudomonadati</taxon>
        <taxon>Bacteroidota</taxon>
        <taxon>Cytophagia</taxon>
        <taxon>Cytophagales</taxon>
        <taxon>Fulvivirgaceae</taxon>
        <taxon>Fulvivirga</taxon>
    </lineage>
</organism>
<dbReference type="Proteomes" id="UP000798808">
    <property type="component" value="Unassembled WGS sequence"/>
</dbReference>
<evidence type="ECO:0000313" key="2">
    <source>
        <dbReference type="EMBL" id="MTI26145.1"/>
    </source>
</evidence>
<evidence type="ECO:0000313" key="3">
    <source>
        <dbReference type="Proteomes" id="UP000798808"/>
    </source>
</evidence>
<keyword evidence="3" id="KW-1185">Reference proteome</keyword>
<gene>
    <name evidence="2" type="ORF">E1163_14405</name>
</gene>